<sequence length="74" mass="7462">MLSPSDGRTRPALALGVAALCAAALLQTGAAPTGLSDARPWPPPRPAVAQDATLDRPWPSPKPAEPGAQLSGLL</sequence>
<dbReference type="EMBL" id="JBHTAC010000001">
    <property type="protein sequence ID" value="MFC7240898.1"/>
    <property type="molecule type" value="Genomic_DNA"/>
</dbReference>
<comment type="caution">
    <text evidence="3">The sequence shown here is derived from an EMBL/GenBank/DDBJ whole genome shotgun (WGS) entry which is preliminary data.</text>
</comment>
<evidence type="ECO:0000313" key="4">
    <source>
        <dbReference type="Proteomes" id="UP001596392"/>
    </source>
</evidence>
<accession>A0ABW2GRC5</accession>
<evidence type="ECO:0000256" key="2">
    <source>
        <dbReference type="SAM" id="SignalP"/>
    </source>
</evidence>
<gene>
    <name evidence="3" type="ORF">ACFQO7_00260</name>
</gene>
<protein>
    <submittedName>
        <fullName evidence="3">Uncharacterized protein</fullName>
    </submittedName>
</protein>
<keyword evidence="2" id="KW-0732">Signal</keyword>
<dbReference type="RefSeq" id="WP_376804404.1">
    <property type="nucleotide sequence ID" value="NZ_JBHTAC010000001.1"/>
</dbReference>
<proteinExistence type="predicted"/>
<keyword evidence="4" id="KW-1185">Reference proteome</keyword>
<name>A0ABW2GRC5_9ACTN</name>
<feature type="signal peptide" evidence="2">
    <location>
        <begin position="1"/>
        <end position="30"/>
    </location>
</feature>
<evidence type="ECO:0000256" key="1">
    <source>
        <dbReference type="SAM" id="MobiDB-lite"/>
    </source>
</evidence>
<organism evidence="3 4">
    <name type="scientific">Catellatospora aurea</name>
    <dbReference type="NCBI Taxonomy" id="1337874"/>
    <lineage>
        <taxon>Bacteria</taxon>
        <taxon>Bacillati</taxon>
        <taxon>Actinomycetota</taxon>
        <taxon>Actinomycetes</taxon>
        <taxon>Micromonosporales</taxon>
        <taxon>Micromonosporaceae</taxon>
        <taxon>Catellatospora</taxon>
    </lineage>
</organism>
<feature type="chain" id="PRO_5045418262" evidence="2">
    <location>
        <begin position="31"/>
        <end position="74"/>
    </location>
</feature>
<reference evidence="4" key="1">
    <citation type="journal article" date="2019" name="Int. J. Syst. Evol. Microbiol.">
        <title>The Global Catalogue of Microorganisms (GCM) 10K type strain sequencing project: providing services to taxonomists for standard genome sequencing and annotation.</title>
        <authorList>
            <consortium name="The Broad Institute Genomics Platform"/>
            <consortium name="The Broad Institute Genome Sequencing Center for Infectious Disease"/>
            <person name="Wu L."/>
            <person name="Ma J."/>
        </authorList>
    </citation>
    <scope>NUCLEOTIDE SEQUENCE [LARGE SCALE GENOMIC DNA]</scope>
    <source>
        <strain evidence="4">CGMCC 1.9106</strain>
    </source>
</reference>
<evidence type="ECO:0000313" key="3">
    <source>
        <dbReference type="EMBL" id="MFC7240898.1"/>
    </source>
</evidence>
<dbReference type="Proteomes" id="UP001596392">
    <property type="component" value="Unassembled WGS sequence"/>
</dbReference>
<feature type="region of interest" description="Disordered" evidence="1">
    <location>
        <begin position="32"/>
        <end position="74"/>
    </location>
</feature>